<dbReference type="Proteomes" id="UP000054018">
    <property type="component" value="Unassembled WGS sequence"/>
</dbReference>
<organism evidence="1 2">
    <name type="scientific">Pisolithus microcarpus 441</name>
    <dbReference type="NCBI Taxonomy" id="765257"/>
    <lineage>
        <taxon>Eukaryota</taxon>
        <taxon>Fungi</taxon>
        <taxon>Dikarya</taxon>
        <taxon>Basidiomycota</taxon>
        <taxon>Agaricomycotina</taxon>
        <taxon>Agaricomycetes</taxon>
        <taxon>Agaricomycetidae</taxon>
        <taxon>Boletales</taxon>
        <taxon>Sclerodermatineae</taxon>
        <taxon>Pisolithaceae</taxon>
        <taxon>Pisolithus</taxon>
    </lineage>
</organism>
<dbReference type="HOGENOM" id="CLU_126151_0_0_1"/>
<protein>
    <submittedName>
        <fullName evidence="1">Uncharacterized protein</fullName>
    </submittedName>
</protein>
<gene>
    <name evidence="1" type="ORF">PISMIDRAFT_11043</name>
</gene>
<name>A0A0C9YEH6_9AGAM</name>
<dbReference type="OrthoDB" id="2627879at2759"/>
<reference evidence="2" key="2">
    <citation type="submission" date="2015-01" db="EMBL/GenBank/DDBJ databases">
        <title>Evolutionary Origins and Diversification of the Mycorrhizal Mutualists.</title>
        <authorList>
            <consortium name="DOE Joint Genome Institute"/>
            <consortium name="Mycorrhizal Genomics Consortium"/>
            <person name="Kohler A."/>
            <person name="Kuo A."/>
            <person name="Nagy L.G."/>
            <person name="Floudas D."/>
            <person name="Copeland A."/>
            <person name="Barry K.W."/>
            <person name="Cichocki N."/>
            <person name="Veneault-Fourrey C."/>
            <person name="LaButti K."/>
            <person name="Lindquist E.A."/>
            <person name="Lipzen A."/>
            <person name="Lundell T."/>
            <person name="Morin E."/>
            <person name="Murat C."/>
            <person name="Riley R."/>
            <person name="Ohm R."/>
            <person name="Sun H."/>
            <person name="Tunlid A."/>
            <person name="Henrissat B."/>
            <person name="Grigoriev I.V."/>
            <person name="Hibbett D.S."/>
            <person name="Martin F."/>
        </authorList>
    </citation>
    <scope>NUCLEOTIDE SEQUENCE [LARGE SCALE GENOMIC DNA]</scope>
    <source>
        <strain evidence="2">441</strain>
    </source>
</reference>
<accession>A0A0C9YEH6</accession>
<keyword evidence="2" id="KW-1185">Reference proteome</keyword>
<proteinExistence type="predicted"/>
<sequence length="155" mass="17276">MPSFAEHPFQKFQDLNDDTIVSGENIIRAIQEFESKVKVIKTEHGDLFVYAVESNDANVITHKIVIGPIEIDITVDLNDLMTVIEVYAKIPFVGKVQLTKKVGNLRDGVTLTIGYPPFIGGSLTLKLDGKKVVLEYSFDAFAFHYQGSEVIFTLP</sequence>
<dbReference type="AlphaFoldDB" id="A0A0C9YEH6"/>
<evidence type="ECO:0000313" key="2">
    <source>
        <dbReference type="Proteomes" id="UP000054018"/>
    </source>
</evidence>
<dbReference type="EMBL" id="KN833728">
    <property type="protein sequence ID" value="KIK23265.1"/>
    <property type="molecule type" value="Genomic_DNA"/>
</dbReference>
<evidence type="ECO:0000313" key="1">
    <source>
        <dbReference type="EMBL" id="KIK23265.1"/>
    </source>
</evidence>
<reference evidence="1 2" key="1">
    <citation type="submission" date="2014-04" db="EMBL/GenBank/DDBJ databases">
        <authorList>
            <consortium name="DOE Joint Genome Institute"/>
            <person name="Kuo A."/>
            <person name="Kohler A."/>
            <person name="Costa M.D."/>
            <person name="Nagy L.G."/>
            <person name="Floudas D."/>
            <person name="Copeland A."/>
            <person name="Barry K.W."/>
            <person name="Cichocki N."/>
            <person name="Veneault-Fourrey C."/>
            <person name="LaButti K."/>
            <person name="Lindquist E.A."/>
            <person name="Lipzen A."/>
            <person name="Lundell T."/>
            <person name="Morin E."/>
            <person name="Murat C."/>
            <person name="Sun H."/>
            <person name="Tunlid A."/>
            <person name="Henrissat B."/>
            <person name="Grigoriev I.V."/>
            <person name="Hibbett D.S."/>
            <person name="Martin F."/>
            <person name="Nordberg H.P."/>
            <person name="Cantor M.N."/>
            <person name="Hua S.X."/>
        </authorList>
    </citation>
    <scope>NUCLEOTIDE SEQUENCE [LARGE SCALE GENOMIC DNA]</scope>
    <source>
        <strain evidence="1 2">441</strain>
    </source>
</reference>